<evidence type="ECO:0000256" key="1">
    <source>
        <dbReference type="SAM" id="Coils"/>
    </source>
</evidence>
<proteinExistence type="predicted"/>
<keyword evidence="3" id="KW-1185">Reference proteome</keyword>
<name>A0A9P4K148_9PLEO</name>
<protein>
    <submittedName>
        <fullName evidence="2">Uncharacterized protein</fullName>
    </submittedName>
</protein>
<reference evidence="3" key="1">
    <citation type="journal article" date="2020" name="Stud. Mycol.">
        <title>101 Dothideomycetes genomes: A test case for predicting lifestyles and emergence of pathogens.</title>
        <authorList>
            <person name="Haridas S."/>
            <person name="Albert R."/>
            <person name="Binder M."/>
            <person name="Bloem J."/>
            <person name="LaButti K."/>
            <person name="Salamov A."/>
            <person name="Andreopoulos B."/>
            <person name="Baker S."/>
            <person name="Barry K."/>
            <person name="Bills G."/>
            <person name="Bluhm B."/>
            <person name="Cannon C."/>
            <person name="Castanera R."/>
            <person name="Culley D."/>
            <person name="Daum C."/>
            <person name="Ezra D."/>
            <person name="Gonzalez J."/>
            <person name="Henrissat B."/>
            <person name="Kuo A."/>
            <person name="Liang C."/>
            <person name="Lipzen A."/>
            <person name="Lutzoni F."/>
            <person name="Magnuson J."/>
            <person name="Mondo S."/>
            <person name="Nolan M."/>
            <person name="Ohm R."/>
            <person name="Pangilinan J."/>
            <person name="Park H.-J."/>
            <person name="Ramirez L."/>
            <person name="Alfaro M."/>
            <person name="Sun H."/>
            <person name="Tritt A."/>
            <person name="Yoshinaga Y."/>
            <person name="Zwiers L.-H."/>
            <person name="Turgeon B."/>
            <person name="Goodwin S."/>
            <person name="Spatafora J."/>
            <person name="Crous P."/>
            <person name="Grigoriev I."/>
        </authorList>
    </citation>
    <scope>NUCLEOTIDE SEQUENCE [LARGE SCALE GENOMIC DNA]</scope>
    <source>
        <strain evidence="3">CBS 304.66</strain>
    </source>
</reference>
<accession>A0A9P4K148</accession>
<comment type="caution">
    <text evidence="2">The sequence shown here is derived from an EMBL/GenBank/DDBJ whole genome shotgun (WGS) entry which is preliminary data.</text>
</comment>
<gene>
    <name evidence="2" type="ORF">CC78DRAFT_588323</name>
</gene>
<sequence length="406" mass="47206">MDETRDPRDPKCLHVSYQLGELLSGLYRDGSPASKRFSCMSNEVQAFHASYLITRPCLQPPTSFVFETGISLIRNIHDGVMVKCEDISNDLSPLKEQLDQDDRDSRLRTKHTYILHKGMFIKRDRNKRIQKFLEQKGYCALERCQLRYSNMLLNLILAVLVYAQHIYDDTAAAAFPDVSYYFVADLVYTMYKLRSKETQERRRRRVKSLPVEVGWWWDEPPLQPPSRPLGQHIPIPTCGWLRILYDNGRRVIRHCLLSWVDLGEEQRLRANNRQLTEDREQDARDIESLQQSVEKLEIDVYNLLEDLDNKWKLAGNKNSVLIATDMSETDFGTNFTMVMQRSKGVSLANDLAGPIMQNAFMHPLCSTIEVNIRQPHIDCVNGLAWSPIFISKLQNLRVRTRIRPYV</sequence>
<dbReference type="Proteomes" id="UP000800093">
    <property type="component" value="Unassembled WGS sequence"/>
</dbReference>
<keyword evidence="1" id="KW-0175">Coiled coil</keyword>
<evidence type="ECO:0000313" key="2">
    <source>
        <dbReference type="EMBL" id="KAF2257569.1"/>
    </source>
</evidence>
<dbReference type="EMBL" id="ML986926">
    <property type="protein sequence ID" value="KAF2257569.1"/>
    <property type="molecule type" value="Genomic_DNA"/>
</dbReference>
<dbReference type="AlphaFoldDB" id="A0A9P4K148"/>
<dbReference type="OrthoDB" id="3796916at2759"/>
<feature type="coiled-coil region" evidence="1">
    <location>
        <begin position="272"/>
        <end position="306"/>
    </location>
</feature>
<evidence type="ECO:0000313" key="3">
    <source>
        <dbReference type="Proteomes" id="UP000800093"/>
    </source>
</evidence>
<organism evidence="2 3">
    <name type="scientific">Lojkania enalia</name>
    <dbReference type="NCBI Taxonomy" id="147567"/>
    <lineage>
        <taxon>Eukaryota</taxon>
        <taxon>Fungi</taxon>
        <taxon>Dikarya</taxon>
        <taxon>Ascomycota</taxon>
        <taxon>Pezizomycotina</taxon>
        <taxon>Dothideomycetes</taxon>
        <taxon>Pleosporomycetidae</taxon>
        <taxon>Pleosporales</taxon>
        <taxon>Pleosporales incertae sedis</taxon>
        <taxon>Lojkania</taxon>
    </lineage>
</organism>